<feature type="region of interest" description="Disordered" evidence="1">
    <location>
        <begin position="157"/>
        <end position="186"/>
    </location>
</feature>
<dbReference type="KEGG" id="tpx:Turpa_3829"/>
<dbReference type="OrthoDB" id="188939at2"/>
<keyword evidence="2" id="KW-1133">Transmembrane helix</keyword>
<feature type="compositionally biased region" description="Basic and acidic residues" evidence="1">
    <location>
        <begin position="516"/>
        <end position="530"/>
    </location>
</feature>
<dbReference type="PATRIC" id="fig|869212.3.peg.3858"/>
<proteinExistence type="predicted"/>
<dbReference type="STRING" id="869212.Turpa_3829"/>
<organism evidence="3 4">
    <name type="scientific">Turneriella parva (strain ATCC BAA-1111 / DSM 21527 / NCTC 11395 / H)</name>
    <name type="common">Leptospira parva</name>
    <dbReference type="NCBI Taxonomy" id="869212"/>
    <lineage>
        <taxon>Bacteria</taxon>
        <taxon>Pseudomonadati</taxon>
        <taxon>Spirochaetota</taxon>
        <taxon>Spirochaetia</taxon>
        <taxon>Leptospirales</taxon>
        <taxon>Leptospiraceae</taxon>
        <taxon>Turneriella</taxon>
    </lineage>
</organism>
<dbReference type="AlphaFoldDB" id="I4BB06"/>
<accession>I4BB06</accession>
<keyword evidence="2" id="KW-0812">Transmembrane</keyword>
<feature type="transmembrane region" description="Helical" evidence="2">
    <location>
        <begin position="12"/>
        <end position="34"/>
    </location>
</feature>
<evidence type="ECO:0000256" key="1">
    <source>
        <dbReference type="SAM" id="MobiDB-lite"/>
    </source>
</evidence>
<reference evidence="3 4" key="1">
    <citation type="submission" date="2012-06" db="EMBL/GenBank/DDBJ databases">
        <title>The complete chromosome of genome of Turneriella parva DSM 21527.</title>
        <authorList>
            <consortium name="US DOE Joint Genome Institute (JGI-PGF)"/>
            <person name="Lucas S."/>
            <person name="Han J."/>
            <person name="Lapidus A."/>
            <person name="Bruce D."/>
            <person name="Goodwin L."/>
            <person name="Pitluck S."/>
            <person name="Peters L."/>
            <person name="Kyrpides N."/>
            <person name="Mavromatis K."/>
            <person name="Ivanova N."/>
            <person name="Mikhailova N."/>
            <person name="Chertkov O."/>
            <person name="Detter J.C."/>
            <person name="Tapia R."/>
            <person name="Han C."/>
            <person name="Land M."/>
            <person name="Hauser L."/>
            <person name="Markowitz V."/>
            <person name="Cheng J.-F."/>
            <person name="Hugenholtz P."/>
            <person name="Woyke T."/>
            <person name="Wu D."/>
            <person name="Gronow S."/>
            <person name="Wellnitz S."/>
            <person name="Brambilla E."/>
            <person name="Klenk H.-P."/>
            <person name="Eisen J.A."/>
        </authorList>
    </citation>
    <scope>NUCLEOTIDE SEQUENCE [LARGE SCALE GENOMIC DNA]</scope>
    <source>
        <strain evidence="4">ATCC BAA-1111 / DSM 21527 / NCTC 11395 / H</strain>
    </source>
</reference>
<evidence type="ECO:0008006" key="5">
    <source>
        <dbReference type="Google" id="ProtNLM"/>
    </source>
</evidence>
<protein>
    <recommendedName>
        <fullName evidence="5">AsmA family protein</fullName>
    </recommendedName>
</protein>
<evidence type="ECO:0000313" key="4">
    <source>
        <dbReference type="Proteomes" id="UP000006048"/>
    </source>
</evidence>
<dbReference type="EMBL" id="CP002959">
    <property type="protein sequence ID" value="AFM14463.1"/>
    <property type="molecule type" value="Genomic_DNA"/>
</dbReference>
<gene>
    <name evidence="3" type="ordered locus">Turpa_3829</name>
</gene>
<name>I4BB06_TURPD</name>
<evidence type="ECO:0000313" key="3">
    <source>
        <dbReference type="EMBL" id="AFM14463.1"/>
    </source>
</evidence>
<dbReference type="Proteomes" id="UP000006048">
    <property type="component" value="Chromosome"/>
</dbReference>
<dbReference type="RefSeq" id="WP_014804940.1">
    <property type="nucleotide sequence ID" value="NC_018020.1"/>
</dbReference>
<keyword evidence="4" id="KW-1185">Reference proteome</keyword>
<evidence type="ECO:0000256" key="2">
    <source>
        <dbReference type="SAM" id="Phobius"/>
    </source>
</evidence>
<dbReference type="HOGENOM" id="CLU_506151_0_0_12"/>
<feature type="region of interest" description="Disordered" evidence="1">
    <location>
        <begin position="516"/>
        <end position="538"/>
    </location>
</feature>
<keyword evidence="2" id="KW-0472">Membrane</keyword>
<sequence>MKKALKILKKCLIGLGILIVVVMVGGFIAIKAVVTKDFVATKIEENINGRVEIQDISVPIWAAFSGITIDGFKIGYRDAEVAKPMAERTPMKGEVIGFKKFNFQVAIGALITSFGKKFELKSLLFTEPVAHIVLGKNGGNNLQPLLLKPKTKEELAKEAEEAAAKKEEDKKAAAKKAAEKKNKEPAKPFDIREIPTEIKMGKIGIEKGFFTVNVESLGQTLKVSGVNVYLRDTHIDPKNLEKHNHIGLTTQFVLELQESKGGGVKSFKIAFDLAGAINPFNPKTGGPAESVMLKMGLLEGSFVTGLSIFEKLKGQTEMLNKIGIKLGFLGETQTLSRDAYATITYGGGVVRIKEPPALITKDFEFRLTAEDYVNVKSLDHKMRGDFSLAAQHTKTVESDLDKSIGAAVTPALAQVPEPARKAVADGLAPEKIRAQVLAPAMKNGLITFGIDSSGTISSPNVKVVRPEFPSLKDLISNEIKKGTGNLTGAITGQLNAAKDKAVGEAKAKADAAKKAAEEEAKRKAQEELKKNMPKIPGF</sequence>